<dbReference type="InterPro" id="IPR027417">
    <property type="entry name" value="P-loop_NTPase"/>
</dbReference>
<feature type="binding site" evidence="12">
    <location>
        <position position="469"/>
    </location>
    <ligand>
        <name>Zn(2+)</name>
        <dbReference type="ChEBI" id="CHEBI:29105"/>
        <label>2</label>
    </ligand>
</feature>
<dbReference type="InterPro" id="IPR014001">
    <property type="entry name" value="Helicase_ATP-bd"/>
</dbReference>
<dbReference type="PROSITE" id="PS51192">
    <property type="entry name" value="HELICASE_ATP_BIND_1"/>
    <property type="match status" value="1"/>
</dbReference>
<keyword evidence="6 12" id="KW-0347">Helicase</keyword>
<dbReference type="InterPro" id="IPR001650">
    <property type="entry name" value="Helicase_C-like"/>
</dbReference>
<dbReference type="InterPro" id="IPR005259">
    <property type="entry name" value="PriA"/>
</dbReference>
<dbReference type="InterPro" id="IPR042115">
    <property type="entry name" value="PriA_3primeBD_sf"/>
</dbReference>
<evidence type="ECO:0000313" key="14">
    <source>
        <dbReference type="EMBL" id="BBM87643.1"/>
    </source>
</evidence>
<gene>
    <name evidence="12" type="primary">priA</name>
    <name evidence="14" type="ORF">UABAM_06055</name>
</gene>
<dbReference type="Proteomes" id="UP000326354">
    <property type="component" value="Chromosome"/>
</dbReference>
<dbReference type="InterPro" id="IPR041236">
    <property type="entry name" value="PriA_C"/>
</dbReference>
<comment type="similarity">
    <text evidence="12">Belongs to the helicase family. PriA subfamily.</text>
</comment>
<keyword evidence="5 12" id="KW-0378">Hydrolase</keyword>
<evidence type="ECO:0000256" key="4">
    <source>
        <dbReference type="ARBA" id="ARBA00022741"/>
    </source>
</evidence>
<comment type="subunit">
    <text evidence="12">Component of the replication restart primosome.</text>
</comment>
<evidence type="ECO:0000259" key="13">
    <source>
        <dbReference type="PROSITE" id="PS51192"/>
    </source>
</evidence>
<organism evidence="14 15">
    <name type="scientific">Uabimicrobium amorphum</name>
    <dbReference type="NCBI Taxonomy" id="2596890"/>
    <lineage>
        <taxon>Bacteria</taxon>
        <taxon>Pseudomonadati</taxon>
        <taxon>Planctomycetota</taxon>
        <taxon>Candidatus Uabimicrobiia</taxon>
        <taxon>Candidatus Uabimicrobiales</taxon>
        <taxon>Candidatus Uabimicrobiaceae</taxon>
        <taxon>Candidatus Uabimicrobium</taxon>
    </lineage>
</organism>
<dbReference type="GO" id="GO:0016787">
    <property type="term" value="F:hydrolase activity"/>
    <property type="evidence" value="ECO:0007669"/>
    <property type="project" value="UniProtKB-KW"/>
</dbReference>
<keyword evidence="1 12" id="KW-0639">Primosome</keyword>
<evidence type="ECO:0000256" key="3">
    <source>
        <dbReference type="ARBA" id="ARBA00022723"/>
    </source>
</evidence>
<dbReference type="OrthoDB" id="9759544at2"/>
<keyword evidence="15" id="KW-1185">Reference proteome</keyword>
<feature type="binding site" evidence="12">
    <location>
        <position position="451"/>
    </location>
    <ligand>
        <name>Zn(2+)</name>
        <dbReference type="ChEBI" id="CHEBI:29105"/>
        <label>2</label>
    </ligand>
</feature>
<evidence type="ECO:0000256" key="6">
    <source>
        <dbReference type="ARBA" id="ARBA00022806"/>
    </source>
</evidence>
<dbReference type="GO" id="GO:0005524">
    <property type="term" value="F:ATP binding"/>
    <property type="evidence" value="ECO:0007669"/>
    <property type="project" value="UniProtKB-UniRule"/>
</dbReference>
<keyword evidence="2 12" id="KW-0235">DNA replication</keyword>
<evidence type="ECO:0000256" key="12">
    <source>
        <dbReference type="HAMAP-Rule" id="MF_00983"/>
    </source>
</evidence>
<dbReference type="SMART" id="SM00490">
    <property type="entry name" value="HELICc"/>
    <property type="match status" value="1"/>
</dbReference>
<feature type="binding site" evidence="12">
    <location>
        <position position="485"/>
    </location>
    <ligand>
        <name>Zn(2+)</name>
        <dbReference type="ChEBI" id="CHEBI:29105"/>
        <label>1</label>
    </ligand>
</feature>
<keyword evidence="4 12" id="KW-0547">Nucleotide-binding</keyword>
<keyword evidence="7 12" id="KW-0862">Zinc</keyword>
<dbReference type="InterPro" id="IPR011545">
    <property type="entry name" value="DEAD/DEAH_box_helicase_dom"/>
</dbReference>
<evidence type="ECO:0000256" key="8">
    <source>
        <dbReference type="ARBA" id="ARBA00022840"/>
    </source>
</evidence>
<dbReference type="GO" id="GO:0006270">
    <property type="term" value="P:DNA replication initiation"/>
    <property type="evidence" value="ECO:0007669"/>
    <property type="project" value="TreeGrafter"/>
</dbReference>
<dbReference type="SMART" id="SM00487">
    <property type="entry name" value="DEXDc"/>
    <property type="match status" value="1"/>
</dbReference>
<dbReference type="Pfam" id="PF00271">
    <property type="entry name" value="Helicase_C"/>
    <property type="match status" value="1"/>
</dbReference>
<evidence type="ECO:0000256" key="7">
    <source>
        <dbReference type="ARBA" id="ARBA00022833"/>
    </source>
</evidence>
<feature type="binding site" evidence="12">
    <location>
        <position position="442"/>
    </location>
    <ligand>
        <name>Zn(2+)</name>
        <dbReference type="ChEBI" id="CHEBI:29105"/>
        <label>1</label>
    </ligand>
</feature>
<dbReference type="Pfam" id="PF18319">
    <property type="entry name" value="Zn_ribbon_PriA"/>
    <property type="match status" value="1"/>
</dbReference>
<evidence type="ECO:0000256" key="5">
    <source>
        <dbReference type="ARBA" id="ARBA00022801"/>
    </source>
</evidence>
<dbReference type="AlphaFoldDB" id="A0A5S9IT29"/>
<protein>
    <recommendedName>
        <fullName evidence="12">Replication restart protein PriA</fullName>
    </recommendedName>
    <alternativeName>
        <fullName evidence="12">ATP-dependent DNA helicase PriA</fullName>
        <ecNumber evidence="12">5.6.2.4</ecNumber>
    </alternativeName>
    <alternativeName>
        <fullName evidence="12">DNA 3'-5' helicase PriA</fullName>
    </alternativeName>
</protein>
<keyword evidence="3 12" id="KW-0479">Metal-binding</keyword>
<dbReference type="Pfam" id="PF17764">
    <property type="entry name" value="PriA_3primeBD"/>
    <property type="match status" value="1"/>
</dbReference>
<feature type="domain" description="Helicase ATP-binding" evidence="13">
    <location>
        <begin position="214"/>
        <end position="379"/>
    </location>
</feature>
<feature type="binding site" evidence="12">
    <location>
        <position position="445"/>
    </location>
    <ligand>
        <name>Zn(2+)</name>
        <dbReference type="ChEBI" id="CHEBI:29105"/>
        <label>1</label>
    </ligand>
</feature>
<dbReference type="InterPro" id="IPR041222">
    <property type="entry name" value="PriA_3primeBD"/>
</dbReference>
<evidence type="ECO:0000256" key="9">
    <source>
        <dbReference type="ARBA" id="ARBA00023125"/>
    </source>
</evidence>
<dbReference type="CDD" id="cd17929">
    <property type="entry name" value="DEXHc_priA"/>
    <property type="match status" value="1"/>
</dbReference>
<comment type="catalytic activity">
    <reaction evidence="12">
        <text>Couples ATP hydrolysis with the unwinding of duplex DNA by translocating in the 3'-5' direction.</text>
        <dbReference type="EC" id="5.6.2.4"/>
    </reaction>
</comment>
<dbReference type="Pfam" id="PF18074">
    <property type="entry name" value="PriA_C"/>
    <property type="match status" value="1"/>
</dbReference>
<feature type="binding site" evidence="12">
    <location>
        <position position="482"/>
    </location>
    <ligand>
        <name>Zn(2+)</name>
        <dbReference type="ChEBI" id="CHEBI:29105"/>
        <label>1</label>
    </ligand>
</feature>
<dbReference type="GO" id="GO:1990077">
    <property type="term" value="C:primosome complex"/>
    <property type="evidence" value="ECO:0007669"/>
    <property type="project" value="UniProtKB-UniRule"/>
</dbReference>
<evidence type="ECO:0000256" key="11">
    <source>
        <dbReference type="ARBA" id="ARBA00048988"/>
    </source>
</evidence>
<reference evidence="14 15" key="1">
    <citation type="submission" date="2019-08" db="EMBL/GenBank/DDBJ databases">
        <title>Complete genome sequence of Candidatus Uab amorphum.</title>
        <authorList>
            <person name="Shiratori T."/>
            <person name="Suzuki S."/>
            <person name="Kakizawa Y."/>
            <person name="Ishida K."/>
        </authorList>
    </citation>
    <scope>NUCLEOTIDE SEQUENCE [LARGE SCALE GENOMIC DNA]</scope>
    <source>
        <strain evidence="14 15">SRT547</strain>
    </source>
</reference>
<evidence type="ECO:0000256" key="1">
    <source>
        <dbReference type="ARBA" id="ARBA00022515"/>
    </source>
</evidence>
<evidence type="ECO:0000313" key="15">
    <source>
        <dbReference type="Proteomes" id="UP000326354"/>
    </source>
</evidence>
<feature type="binding site" evidence="12">
    <location>
        <position position="472"/>
    </location>
    <ligand>
        <name>Zn(2+)</name>
        <dbReference type="ChEBI" id="CHEBI:29105"/>
        <label>2</label>
    </ligand>
</feature>
<dbReference type="KEGG" id="uam:UABAM_06055"/>
<dbReference type="NCBIfam" id="TIGR00595">
    <property type="entry name" value="priA"/>
    <property type="match status" value="1"/>
</dbReference>
<dbReference type="Gene3D" id="3.40.50.300">
    <property type="entry name" value="P-loop containing nucleotide triphosphate hydrolases"/>
    <property type="match status" value="2"/>
</dbReference>
<keyword evidence="9 12" id="KW-0238">DNA-binding</keyword>
<dbReference type="GO" id="GO:0006310">
    <property type="term" value="P:DNA recombination"/>
    <property type="evidence" value="ECO:0007669"/>
    <property type="project" value="InterPro"/>
</dbReference>
<dbReference type="GO" id="GO:0043138">
    <property type="term" value="F:3'-5' DNA helicase activity"/>
    <property type="evidence" value="ECO:0007669"/>
    <property type="project" value="UniProtKB-EC"/>
</dbReference>
<keyword evidence="10 12" id="KW-0413">Isomerase</keyword>
<dbReference type="PANTHER" id="PTHR30580:SF0">
    <property type="entry name" value="PRIMOSOMAL PROTEIN N"/>
    <property type="match status" value="1"/>
</dbReference>
<dbReference type="CDD" id="cd18804">
    <property type="entry name" value="SF2_C_priA"/>
    <property type="match status" value="1"/>
</dbReference>
<accession>A0A5S9IT29</accession>
<dbReference type="GO" id="GO:0008270">
    <property type="term" value="F:zinc ion binding"/>
    <property type="evidence" value="ECO:0007669"/>
    <property type="project" value="UniProtKB-UniRule"/>
</dbReference>
<feature type="binding site" evidence="12">
    <location>
        <position position="454"/>
    </location>
    <ligand>
        <name>Zn(2+)</name>
        <dbReference type="ChEBI" id="CHEBI:29105"/>
        <label>2</label>
    </ligand>
</feature>
<dbReference type="FunFam" id="3.40.1440.60:FF:000001">
    <property type="entry name" value="Primosomal protein N"/>
    <property type="match status" value="1"/>
</dbReference>
<dbReference type="EC" id="5.6.2.4" evidence="12"/>
<dbReference type="SUPFAM" id="SSF52540">
    <property type="entry name" value="P-loop containing nucleoside triphosphate hydrolases"/>
    <property type="match status" value="1"/>
</dbReference>
<comment type="function">
    <text evidence="12">Initiates the restart of stalled replication forks, which reloads the replicative helicase on sites other than the origin of replication. Recognizes and binds to abandoned replication forks and remodels them to uncover a helicase loading site. Promotes assembly of the primosome at these replication forks.</text>
</comment>
<dbReference type="InterPro" id="IPR040498">
    <property type="entry name" value="PriA_CRR"/>
</dbReference>
<dbReference type="FunFam" id="3.40.50.300:FF:000489">
    <property type="entry name" value="Primosome assembly protein PriA"/>
    <property type="match status" value="1"/>
</dbReference>
<dbReference type="GO" id="GO:0003677">
    <property type="term" value="F:DNA binding"/>
    <property type="evidence" value="ECO:0007669"/>
    <property type="project" value="UniProtKB-UniRule"/>
</dbReference>
<keyword evidence="8 12" id="KW-0067">ATP-binding</keyword>
<proteinExistence type="inferred from homology"/>
<evidence type="ECO:0000256" key="10">
    <source>
        <dbReference type="ARBA" id="ARBA00023235"/>
    </source>
</evidence>
<dbReference type="PANTHER" id="PTHR30580">
    <property type="entry name" value="PRIMOSOMAL PROTEIN N"/>
    <property type="match status" value="1"/>
</dbReference>
<dbReference type="Pfam" id="PF00270">
    <property type="entry name" value="DEAD"/>
    <property type="match status" value="1"/>
</dbReference>
<comment type="cofactor">
    <cofactor evidence="12">
        <name>Zn(2+)</name>
        <dbReference type="ChEBI" id="CHEBI:29105"/>
    </cofactor>
    <text evidence="12">Binds 2 zinc ions per subunit.</text>
</comment>
<dbReference type="Gene3D" id="3.40.1440.60">
    <property type="entry name" value="PriA, 3(prime) DNA-binding domain"/>
    <property type="match status" value="1"/>
</dbReference>
<comment type="catalytic activity">
    <reaction evidence="11 12">
        <text>ATP + H2O = ADP + phosphate + H(+)</text>
        <dbReference type="Rhea" id="RHEA:13065"/>
        <dbReference type="ChEBI" id="CHEBI:15377"/>
        <dbReference type="ChEBI" id="CHEBI:15378"/>
        <dbReference type="ChEBI" id="CHEBI:30616"/>
        <dbReference type="ChEBI" id="CHEBI:43474"/>
        <dbReference type="ChEBI" id="CHEBI:456216"/>
        <dbReference type="EC" id="5.6.2.4"/>
    </reaction>
</comment>
<dbReference type="RefSeq" id="WP_151971651.1">
    <property type="nucleotide sequence ID" value="NZ_AP019860.1"/>
</dbReference>
<dbReference type="GO" id="GO:0006269">
    <property type="term" value="P:DNA replication, synthesis of primer"/>
    <property type="evidence" value="ECO:0007669"/>
    <property type="project" value="UniProtKB-KW"/>
</dbReference>
<name>A0A5S9IT29_UABAM</name>
<dbReference type="GO" id="GO:0006302">
    <property type="term" value="P:double-strand break repair"/>
    <property type="evidence" value="ECO:0007669"/>
    <property type="project" value="InterPro"/>
</dbReference>
<evidence type="ECO:0000256" key="2">
    <source>
        <dbReference type="ARBA" id="ARBA00022705"/>
    </source>
</evidence>
<sequence>MYAQVALPLPLKQLFSYSIPEDCTLETGMRVKVPFGRRTQIGVCIETVAQIENTKFRIKSIHEVIDTKPVIDCAMLELAKWMSQYYRCSLGEALETMVPSFLQQKSYSKTIAYLQIAAHEEIEQQIEQLQTKFPLQARVLKLVREFDGELTAKSICNRLGISRSAIKTLLKKELLCERFEEQNINPFDEIEVEKVEKPQLSREQQSIVNNLLPVMREQRFFPALVHGVTGSGKTEIYMRCIEEVVDNKRAAIVLVPEIALTPQTVTRFKQRFANVAVLHSELTNAQRNFQWQNILQNKADVIIGPRSALFAPVSNLGLIVVDEEHEPSFKQQNTPRYNARDSAVKRAQISDIPIILGSATPALESYYNTDTDKYNLFALHQRVGDKKLPHVSVIDMKEECRDHKKFVYFSRILLNDLRAALDKGQQAILFLNRRGFATSLTCPQCGYNAKCDNCNIALTYHKKHHTAICHYCNYDYIPPKSCPVCSCPAILYAGAGTQKIEMMLKKIFPENNIVRMDSDTMVGKGKYEDVLSRFGKGEIDILLGTQMIAKGLDFPNVTLVGIISADTALQVPDFRAAERTFQLIVQVAGRSGRGEVAGKVIVQTYHPDHYAIQTAIHQDYHSFLKYEMGQRKDIGYPPFAKLLRVLIQGEKEQLVIDESLRISRCLRQDKYAKNIQILGPAPAPIDRIKNRYRHHLIIKCQSVQLSMHFSVFLDRIMEDSHKSLRVSLDVDPISLV</sequence>
<dbReference type="EMBL" id="AP019860">
    <property type="protein sequence ID" value="BBM87643.1"/>
    <property type="molecule type" value="Genomic_DNA"/>
</dbReference>
<dbReference type="HAMAP" id="MF_00983">
    <property type="entry name" value="PriA"/>
    <property type="match status" value="1"/>
</dbReference>